<feature type="region of interest" description="Disordered" evidence="1">
    <location>
        <begin position="1"/>
        <end position="48"/>
    </location>
</feature>
<comment type="caution">
    <text evidence="2">The sequence shown here is derived from an EMBL/GenBank/DDBJ whole genome shotgun (WGS) entry which is preliminary data.</text>
</comment>
<accession>A0ABQ9JFH3</accession>
<name>A0ABQ9JFH3_9CUCU</name>
<proteinExistence type="predicted"/>
<gene>
    <name evidence="2" type="ORF">NQ317_018056</name>
</gene>
<reference evidence="2" key="1">
    <citation type="journal article" date="2023" name="Insect Mol. Biol.">
        <title>Genome sequencing provides insights into the evolution of gene families encoding plant cell wall-degrading enzymes in longhorned beetles.</title>
        <authorList>
            <person name="Shin N.R."/>
            <person name="Okamura Y."/>
            <person name="Kirsch R."/>
            <person name="Pauchet Y."/>
        </authorList>
    </citation>
    <scope>NUCLEOTIDE SEQUENCE</scope>
    <source>
        <strain evidence="2">MMC_N1</strain>
    </source>
</reference>
<dbReference type="EMBL" id="JAPWTJ010000606">
    <property type="protein sequence ID" value="KAJ8976966.1"/>
    <property type="molecule type" value="Genomic_DNA"/>
</dbReference>
<dbReference type="Proteomes" id="UP001162164">
    <property type="component" value="Unassembled WGS sequence"/>
</dbReference>
<sequence>MGSAGPGSGYASRNTKSKSTPHPPAPSGMSSPPNWGQIPLQTLHKTDFPTPSLFHSHSHGRFQNQTKIKTIGIELLGYFLTHNRGMAWQPDITLCRYYGIIVVMKTLL</sequence>
<evidence type="ECO:0000313" key="2">
    <source>
        <dbReference type="EMBL" id="KAJ8976966.1"/>
    </source>
</evidence>
<keyword evidence="3" id="KW-1185">Reference proteome</keyword>
<evidence type="ECO:0000313" key="3">
    <source>
        <dbReference type="Proteomes" id="UP001162164"/>
    </source>
</evidence>
<organism evidence="2 3">
    <name type="scientific">Molorchus minor</name>
    <dbReference type="NCBI Taxonomy" id="1323400"/>
    <lineage>
        <taxon>Eukaryota</taxon>
        <taxon>Metazoa</taxon>
        <taxon>Ecdysozoa</taxon>
        <taxon>Arthropoda</taxon>
        <taxon>Hexapoda</taxon>
        <taxon>Insecta</taxon>
        <taxon>Pterygota</taxon>
        <taxon>Neoptera</taxon>
        <taxon>Endopterygota</taxon>
        <taxon>Coleoptera</taxon>
        <taxon>Polyphaga</taxon>
        <taxon>Cucujiformia</taxon>
        <taxon>Chrysomeloidea</taxon>
        <taxon>Cerambycidae</taxon>
        <taxon>Lamiinae</taxon>
        <taxon>Monochamini</taxon>
        <taxon>Molorchus</taxon>
    </lineage>
</organism>
<protein>
    <submittedName>
        <fullName evidence="2">Uncharacterized protein</fullName>
    </submittedName>
</protein>
<feature type="compositionally biased region" description="Polar residues" evidence="1">
    <location>
        <begin position="11"/>
        <end position="20"/>
    </location>
</feature>
<evidence type="ECO:0000256" key="1">
    <source>
        <dbReference type="SAM" id="MobiDB-lite"/>
    </source>
</evidence>